<dbReference type="InterPro" id="IPR007592">
    <property type="entry name" value="GEBP"/>
</dbReference>
<evidence type="ECO:0000256" key="1">
    <source>
        <dbReference type="ARBA" id="ARBA00010820"/>
    </source>
</evidence>
<dbReference type="InterPro" id="IPR053932">
    <property type="entry name" value="GeBP-like_DBD"/>
</dbReference>
<evidence type="ECO:0000313" key="5">
    <source>
        <dbReference type="Proteomes" id="UP001141806"/>
    </source>
</evidence>
<comment type="caution">
    <text evidence="4">The sequence shown here is derived from an EMBL/GenBank/DDBJ whole genome shotgun (WGS) entry which is preliminary data.</text>
</comment>
<feature type="compositionally biased region" description="Low complexity" evidence="2">
    <location>
        <begin position="149"/>
        <end position="171"/>
    </location>
</feature>
<dbReference type="GO" id="GO:0006355">
    <property type="term" value="P:regulation of DNA-templated transcription"/>
    <property type="evidence" value="ECO:0007669"/>
    <property type="project" value="InterPro"/>
</dbReference>
<feature type="compositionally biased region" description="Acidic residues" evidence="2">
    <location>
        <begin position="19"/>
        <end position="30"/>
    </location>
</feature>
<evidence type="ECO:0000313" key="4">
    <source>
        <dbReference type="EMBL" id="KAJ4980850.1"/>
    </source>
</evidence>
<dbReference type="OrthoDB" id="661680at2759"/>
<feature type="compositionally biased region" description="Basic and acidic residues" evidence="2">
    <location>
        <begin position="172"/>
        <end position="187"/>
    </location>
</feature>
<proteinExistence type="inferred from homology"/>
<dbReference type="PANTHER" id="PTHR31662:SF33">
    <property type="entry name" value="DNA-BINDING STOREKEEPER PROTEIN TRANSCRIPTIONAL REGULATOR-LIKE PROTEIN"/>
    <property type="match status" value="1"/>
</dbReference>
<dbReference type="PANTHER" id="PTHR31662">
    <property type="entry name" value="BNAANNG10740D PROTEIN-RELATED"/>
    <property type="match status" value="1"/>
</dbReference>
<protein>
    <recommendedName>
        <fullName evidence="3">Glabrous enhancer-binding protein-like DBD domain-containing protein</fullName>
    </recommendedName>
</protein>
<evidence type="ECO:0000256" key="2">
    <source>
        <dbReference type="SAM" id="MobiDB-lite"/>
    </source>
</evidence>
<gene>
    <name evidence="4" type="ORF">NE237_031687</name>
</gene>
<feature type="compositionally biased region" description="Acidic residues" evidence="2">
    <location>
        <begin position="101"/>
        <end position="111"/>
    </location>
</feature>
<reference evidence="4" key="1">
    <citation type="journal article" date="2023" name="Plant J.">
        <title>The genome of the king protea, Protea cynaroides.</title>
        <authorList>
            <person name="Chang J."/>
            <person name="Duong T.A."/>
            <person name="Schoeman C."/>
            <person name="Ma X."/>
            <person name="Roodt D."/>
            <person name="Barker N."/>
            <person name="Li Z."/>
            <person name="Van de Peer Y."/>
            <person name="Mizrachi E."/>
        </authorList>
    </citation>
    <scope>NUCLEOTIDE SEQUENCE</scope>
    <source>
        <tissue evidence="4">Young leaves</tissue>
    </source>
</reference>
<feature type="compositionally biased region" description="Acidic residues" evidence="2">
    <location>
        <begin position="37"/>
        <end position="64"/>
    </location>
</feature>
<dbReference type="EMBL" id="JAMYWD010000001">
    <property type="protein sequence ID" value="KAJ4980850.1"/>
    <property type="molecule type" value="Genomic_DNA"/>
</dbReference>
<accession>A0A9Q0R2T9</accession>
<dbReference type="Proteomes" id="UP001141806">
    <property type="component" value="Unassembled WGS sequence"/>
</dbReference>
<dbReference type="GO" id="GO:0005634">
    <property type="term" value="C:nucleus"/>
    <property type="evidence" value="ECO:0007669"/>
    <property type="project" value="TreeGrafter"/>
</dbReference>
<keyword evidence="5" id="KW-1185">Reference proteome</keyword>
<dbReference type="AlphaFoldDB" id="A0A9Q0R2T9"/>
<name>A0A9Q0R2T9_9MAGN</name>
<sequence>MPPKRPSLLEEPPTASSSSEEEEDEEEQEGEDRGGEEQEEEDDDEEGEEDDDEEGEEDDDEEENATSPSSGDKRPSSVKKPPVMDVPPTTPSAQSGLDPQSSDDEDDEESGTDSSSDSEPSPEDPARLSRSADPNIKPISSKPMDYGSKSKMPAAKASASPAPSAPPAKFEAAAKRPLGSDKDGSKDNKRRKEKHSDGEDDEEDAGISQDAEKKPGDYRKKQLFQRLWTEDDELAILKGMLDYYSKKGTDPSADMNAFHDFIKKSFHIEFTRIQLTDKIRRLRKKYQNNVGRGKDPVFSKPHEHKAFELSKKIWGAYTANDVVGGQTVSNGKLVNKSRKTKNAVGSQSEAMQTSLEVRKVAVKDEKEIDWSMYPHLAETFLTQKEGCMMHMPKLEDSFVKEGACLVGSSTLKELEQKWRNLRMTELDLFFKRMELMREQVKLFQDACNPKK</sequence>
<dbReference type="Pfam" id="PF04504">
    <property type="entry name" value="GeBP-like_DBD"/>
    <property type="match status" value="1"/>
</dbReference>
<comment type="similarity">
    <text evidence="1">Belongs to the GeBP family.</text>
</comment>
<feature type="domain" description="Glabrous enhancer-binding protein-like DBD" evidence="3">
    <location>
        <begin position="224"/>
        <end position="315"/>
    </location>
</feature>
<feature type="region of interest" description="Disordered" evidence="2">
    <location>
        <begin position="1"/>
        <end position="217"/>
    </location>
</feature>
<evidence type="ECO:0000259" key="3">
    <source>
        <dbReference type="Pfam" id="PF04504"/>
    </source>
</evidence>
<organism evidence="4 5">
    <name type="scientific">Protea cynaroides</name>
    <dbReference type="NCBI Taxonomy" id="273540"/>
    <lineage>
        <taxon>Eukaryota</taxon>
        <taxon>Viridiplantae</taxon>
        <taxon>Streptophyta</taxon>
        <taxon>Embryophyta</taxon>
        <taxon>Tracheophyta</taxon>
        <taxon>Spermatophyta</taxon>
        <taxon>Magnoliopsida</taxon>
        <taxon>Proteales</taxon>
        <taxon>Proteaceae</taxon>
        <taxon>Protea</taxon>
    </lineage>
</organism>